<dbReference type="Gene3D" id="2.60.40.380">
    <property type="entry name" value="Purple acid phosphatase-like, N-terminal"/>
    <property type="match status" value="1"/>
</dbReference>
<evidence type="ECO:0000259" key="2">
    <source>
        <dbReference type="Pfam" id="PF16655"/>
    </source>
</evidence>
<dbReference type="InterPro" id="IPR052900">
    <property type="entry name" value="Phospholipid_Metab_Enz"/>
</dbReference>
<protein>
    <submittedName>
        <fullName evidence="3">Alkaline phosphatase D family protein</fullName>
    </submittedName>
</protein>
<sequence>MLLPRRTALGLGASLCIAKPSLVRATSLDQGTSCFPFGVASGDPDTDSVVIWTRLGTLPLVFGAEPDLPEAVPVIWEIALNPDMTGLVASGHTIARKEAGYSIHVVPRLPAAGRPYWYRFLARGCASPVGRTVSLPRRSQRIDSLRLGIASCAHYEFGYYAAYDRMADDRPDLVAFLGDYIYEHNAPPRRLHEAIRAYGAPLAYSLADYRWRYAIQKTDTALQRAHRVAPWLCIWDDHEVEDDYSGLFSAAKNETQPAFAARRAAAYQAWFENMPVRPELRRNRNVYQLYRRLYYGDLASIDLLDGRQYRSQQPCPTGKYGGEGHMEADSCRDLFDPGRSFLGRDQELWLHRQLKEHHTLWTILAQDLMVASLRAPDHEPGHYRYWTDSWDGFQSARNRLMDLLADTKAPSPVIFSGDYHAHFASEIRQRAHDPRSPVIATEFLGTSITSPGPSFEAITSVLPLNPDIHYYDSRQRGYILADFRRDRAEIALKGLDNVRDPLSAVQDMARFIIKHGEMKLVKG</sequence>
<comment type="caution">
    <text evidence="3">The sequence shown here is derived from an EMBL/GenBank/DDBJ whole genome shotgun (WGS) entry which is preliminary data.</text>
</comment>
<dbReference type="InterPro" id="IPR032093">
    <property type="entry name" value="PhoD_N"/>
</dbReference>
<evidence type="ECO:0000259" key="1">
    <source>
        <dbReference type="Pfam" id="PF09423"/>
    </source>
</evidence>
<evidence type="ECO:0000313" key="4">
    <source>
        <dbReference type="Proteomes" id="UP001523401"/>
    </source>
</evidence>
<feature type="domain" description="Phospholipase D N-terminal" evidence="2">
    <location>
        <begin position="38"/>
        <end position="132"/>
    </location>
</feature>
<proteinExistence type="predicted"/>
<dbReference type="SUPFAM" id="SSF56300">
    <property type="entry name" value="Metallo-dependent phosphatases"/>
    <property type="match status" value="1"/>
</dbReference>
<dbReference type="PANTHER" id="PTHR43606:SF2">
    <property type="entry name" value="ALKALINE PHOSPHATASE FAMILY PROTEIN (AFU_ORTHOLOGUE AFUA_5G03860)"/>
    <property type="match status" value="1"/>
</dbReference>
<accession>A0ABT1CD03</accession>
<dbReference type="RefSeq" id="WP_252848328.1">
    <property type="nucleotide sequence ID" value="NZ_BAPW01000034.1"/>
</dbReference>
<gene>
    <name evidence="3" type="ORF">NF685_01665</name>
</gene>
<dbReference type="Proteomes" id="UP001523401">
    <property type="component" value="Unassembled WGS sequence"/>
</dbReference>
<dbReference type="Gene3D" id="3.60.21.70">
    <property type="entry name" value="PhoD-like phosphatase"/>
    <property type="match status" value="1"/>
</dbReference>
<feature type="domain" description="PhoD-like phosphatase metallophosphatase" evidence="1">
    <location>
        <begin position="148"/>
        <end position="490"/>
    </location>
</feature>
<organism evidence="3 4">
    <name type="scientific">Asaia lannensis NBRC 102526</name>
    <dbReference type="NCBI Taxonomy" id="1307926"/>
    <lineage>
        <taxon>Bacteria</taxon>
        <taxon>Pseudomonadati</taxon>
        <taxon>Pseudomonadota</taxon>
        <taxon>Alphaproteobacteria</taxon>
        <taxon>Acetobacterales</taxon>
        <taxon>Acetobacteraceae</taxon>
        <taxon>Asaia</taxon>
    </lineage>
</organism>
<dbReference type="InterPro" id="IPR018946">
    <property type="entry name" value="PhoD-like_MPP"/>
</dbReference>
<dbReference type="Pfam" id="PF16655">
    <property type="entry name" value="PhoD_N"/>
    <property type="match status" value="1"/>
</dbReference>
<dbReference type="EMBL" id="JAMXQU010000001">
    <property type="protein sequence ID" value="MCO6158735.1"/>
    <property type="molecule type" value="Genomic_DNA"/>
</dbReference>
<dbReference type="PANTHER" id="PTHR43606">
    <property type="entry name" value="PHOSPHATASE, PUTATIVE (AFU_ORTHOLOGUE AFUA_6G08710)-RELATED"/>
    <property type="match status" value="1"/>
</dbReference>
<name>A0ABT1CD03_9PROT</name>
<keyword evidence="4" id="KW-1185">Reference proteome</keyword>
<reference evidence="3 4" key="1">
    <citation type="submission" date="2022-06" db="EMBL/GenBank/DDBJ databases">
        <title>Whole-genome of Asaia lannensis strain LMG 27011T.</title>
        <authorList>
            <person name="Sombolestani A."/>
        </authorList>
    </citation>
    <scope>NUCLEOTIDE SEQUENCE [LARGE SCALE GENOMIC DNA]</scope>
    <source>
        <strain evidence="3 4">NBRC 102526</strain>
    </source>
</reference>
<dbReference type="CDD" id="cd07389">
    <property type="entry name" value="MPP_PhoD"/>
    <property type="match status" value="1"/>
</dbReference>
<evidence type="ECO:0000313" key="3">
    <source>
        <dbReference type="EMBL" id="MCO6158735.1"/>
    </source>
</evidence>
<dbReference type="InterPro" id="IPR029052">
    <property type="entry name" value="Metallo-depent_PP-like"/>
</dbReference>
<dbReference type="Pfam" id="PF09423">
    <property type="entry name" value="PhoD"/>
    <property type="match status" value="1"/>
</dbReference>
<dbReference type="InterPro" id="IPR038607">
    <property type="entry name" value="PhoD-like_sf"/>
</dbReference>